<accession>A0A420PX54</accession>
<name>A0A420PX54_FUSOX</name>
<gene>
    <name evidence="1" type="ORF">BFJ68_g14117</name>
</gene>
<comment type="caution">
    <text evidence="1">The sequence shown here is derived from an EMBL/GenBank/DDBJ whole genome shotgun (WGS) entry which is preliminary data.</text>
</comment>
<dbReference type="AlphaFoldDB" id="A0A420PX54"/>
<evidence type="ECO:0000313" key="2">
    <source>
        <dbReference type="Proteomes" id="UP000285860"/>
    </source>
</evidence>
<organism evidence="1 2">
    <name type="scientific">Fusarium oxysporum</name>
    <name type="common">Fusarium vascular wilt</name>
    <dbReference type="NCBI Taxonomy" id="5507"/>
    <lineage>
        <taxon>Eukaryota</taxon>
        <taxon>Fungi</taxon>
        <taxon>Dikarya</taxon>
        <taxon>Ascomycota</taxon>
        <taxon>Pezizomycotina</taxon>
        <taxon>Sordariomycetes</taxon>
        <taxon>Hypocreomycetidae</taxon>
        <taxon>Hypocreales</taxon>
        <taxon>Nectriaceae</taxon>
        <taxon>Fusarium</taxon>
        <taxon>Fusarium oxysporum species complex</taxon>
    </lineage>
</organism>
<dbReference type="EMBL" id="MRCY01000114">
    <property type="protein sequence ID" value="RKK97108.1"/>
    <property type="molecule type" value="Genomic_DNA"/>
</dbReference>
<dbReference type="VEuPathDB" id="FungiDB:FOZG_04489"/>
<dbReference type="VEuPathDB" id="FungiDB:HZS61_017881"/>
<evidence type="ECO:0000313" key="1">
    <source>
        <dbReference type="EMBL" id="RKK97108.1"/>
    </source>
</evidence>
<proteinExistence type="predicted"/>
<sequence length="197" mass="22186">MATSADDILFSETQISSIITEESALEFYREHGIYYLEDAEIGKLATTSGREALSLKCMADLIALALKDQRARRIIEPFLTGSFKIYYVLGRDKGKYYAHTTGPGPEDNRIVIYMWNRGTRLEFAHKSHTRSFEGVGGANRLIQIPYVQLHGLNEFRINLDLGGMVIMHPRLAFTVEETQGTATGYVFELPETDPQTS</sequence>
<dbReference type="Proteomes" id="UP000285860">
    <property type="component" value="Unassembled WGS sequence"/>
</dbReference>
<reference evidence="1 2" key="1">
    <citation type="journal article" date="2018" name="Sci. Rep.">
        <title>Characterisation of pathogen-specific regions and novel effector candidates in Fusarium oxysporum f. sp. cepae.</title>
        <authorList>
            <person name="Armitage A.D."/>
            <person name="Taylor A."/>
            <person name="Sobczyk M.K."/>
            <person name="Baxter L."/>
            <person name="Greenfield B.P."/>
            <person name="Bates H.J."/>
            <person name="Wilson F."/>
            <person name="Jackson A.C."/>
            <person name="Ott S."/>
            <person name="Harrison R.J."/>
            <person name="Clarkson J.P."/>
        </authorList>
    </citation>
    <scope>NUCLEOTIDE SEQUENCE [LARGE SCALE GENOMIC DNA]</scope>
    <source>
        <strain evidence="1 2">Fo_A28</strain>
    </source>
</reference>
<protein>
    <submittedName>
        <fullName evidence="1">Uncharacterized protein</fullName>
    </submittedName>
</protein>